<protein>
    <submittedName>
        <fullName evidence="1">Uncharacterized protein</fullName>
    </submittedName>
</protein>
<evidence type="ECO:0000313" key="1">
    <source>
        <dbReference type="EMBL" id="MPN14547.1"/>
    </source>
</evidence>
<reference evidence="1" key="1">
    <citation type="submission" date="2019-08" db="EMBL/GenBank/DDBJ databases">
        <authorList>
            <person name="Kucharzyk K."/>
            <person name="Murdoch R.W."/>
            <person name="Higgins S."/>
            <person name="Loffler F."/>
        </authorList>
    </citation>
    <scope>NUCLEOTIDE SEQUENCE</scope>
</reference>
<dbReference type="Pfam" id="PF13263">
    <property type="entry name" value="PHP_C"/>
    <property type="match status" value="1"/>
</dbReference>
<organism evidence="1">
    <name type="scientific">bioreactor metagenome</name>
    <dbReference type="NCBI Taxonomy" id="1076179"/>
    <lineage>
        <taxon>unclassified sequences</taxon>
        <taxon>metagenomes</taxon>
        <taxon>ecological metagenomes</taxon>
    </lineage>
</organism>
<gene>
    <name evidence="1" type="ORF">SDC9_161874</name>
</gene>
<dbReference type="EMBL" id="VSSQ01061186">
    <property type="protein sequence ID" value="MPN14547.1"/>
    <property type="molecule type" value="Genomic_DNA"/>
</dbReference>
<sequence length="52" mass="6119">MTSSSDCHWMEDVGRGAVIFDEEVCTGKDIVKKLKENNYELYMTREGFLWQK</sequence>
<proteinExistence type="predicted"/>
<comment type="caution">
    <text evidence="1">The sequence shown here is derived from an EMBL/GenBank/DDBJ whole genome shotgun (WGS) entry which is preliminary data.</text>
</comment>
<accession>A0A645FJG6</accession>
<dbReference type="AlphaFoldDB" id="A0A645FJG6"/>
<name>A0A645FJG6_9ZZZZ</name>